<accession>A0A368GG03</accession>
<evidence type="ECO:0000256" key="3">
    <source>
        <dbReference type="ARBA" id="ARBA00022692"/>
    </source>
</evidence>
<dbReference type="GO" id="GO:0005886">
    <property type="term" value="C:plasma membrane"/>
    <property type="evidence" value="ECO:0007669"/>
    <property type="project" value="TreeGrafter"/>
</dbReference>
<dbReference type="EMBL" id="JOJR01000187">
    <property type="protein sequence ID" value="RCN42598.1"/>
    <property type="molecule type" value="Genomic_DNA"/>
</dbReference>
<proteinExistence type="inferred from homology"/>
<reference evidence="7 8" key="1">
    <citation type="submission" date="2014-10" db="EMBL/GenBank/DDBJ databases">
        <title>Draft genome of the hookworm Ancylostoma caninum.</title>
        <authorList>
            <person name="Mitreva M."/>
        </authorList>
    </citation>
    <scope>NUCLEOTIDE SEQUENCE [LARGE SCALE GENOMIC DNA]</scope>
    <source>
        <strain evidence="7 8">Baltimore</strain>
    </source>
</reference>
<dbReference type="Pfam" id="PF01566">
    <property type="entry name" value="Nramp"/>
    <property type="match status" value="1"/>
</dbReference>
<keyword evidence="3 6" id="KW-0812">Transmembrane</keyword>
<evidence type="ECO:0000256" key="5">
    <source>
        <dbReference type="ARBA" id="ARBA00023136"/>
    </source>
</evidence>
<evidence type="ECO:0000256" key="6">
    <source>
        <dbReference type="SAM" id="Phobius"/>
    </source>
</evidence>
<dbReference type="InterPro" id="IPR001046">
    <property type="entry name" value="NRAMP_fam"/>
</dbReference>
<dbReference type="GO" id="GO:0015086">
    <property type="term" value="F:cadmium ion transmembrane transporter activity"/>
    <property type="evidence" value="ECO:0007669"/>
    <property type="project" value="TreeGrafter"/>
</dbReference>
<keyword evidence="8" id="KW-1185">Reference proteome</keyword>
<dbReference type="PANTHER" id="PTHR11706:SF32">
    <property type="entry name" value="NRAMP-LIKE TRANSPORTER SMF-3"/>
    <property type="match status" value="1"/>
</dbReference>
<name>A0A368GG03_ANCCA</name>
<dbReference type="OrthoDB" id="409173at2759"/>
<gene>
    <name evidence="7" type="ORF">ANCCAN_11400</name>
</gene>
<sequence length="246" mass="28111">MRGSLFTGMVVPWCKGCGTEQFLQGVSIVGAVIMPHNLYLHSALVKSRMIDRTREEKVREGNKYYFIESFFALFCSFWINVLVVAVFAQGFYGKTNADVMVQLPFAIFPILTFVSDERVMFNFKTSRLQKTFALSVSFVVLAINFFFLFTWVDTTFGLSPVSIVVTSILTLVYVSAILFLFYYCLVAMSIMRRWSWMPEPRYQDFDAPWLEKKPESSLDQYGTFDNTVVPANAAEADNLSIHKTAL</sequence>
<dbReference type="STRING" id="29170.A0A368GG03"/>
<organism evidence="7 8">
    <name type="scientific">Ancylostoma caninum</name>
    <name type="common">Dog hookworm</name>
    <dbReference type="NCBI Taxonomy" id="29170"/>
    <lineage>
        <taxon>Eukaryota</taxon>
        <taxon>Metazoa</taxon>
        <taxon>Ecdysozoa</taxon>
        <taxon>Nematoda</taxon>
        <taxon>Chromadorea</taxon>
        <taxon>Rhabditida</taxon>
        <taxon>Rhabditina</taxon>
        <taxon>Rhabditomorpha</taxon>
        <taxon>Strongyloidea</taxon>
        <taxon>Ancylostomatidae</taxon>
        <taxon>Ancylostomatinae</taxon>
        <taxon>Ancylostoma</taxon>
    </lineage>
</organism>
<evidence type="ECO:0000313" key="8">
    <source>
        <dbReference type="Proteomes" id="UP000252519"/>
    </source>
</evidence>
<keyword evidence="5 6" id="KW-0472">Membrane</keyword>
<keyword evidence="4 6" id="KW-1133">Transmembrane helix</keyword>
<dbReference type="PANTHER" id="PTHR11706">
    <property type="entry name" value="SOLUTE CARRIER PROTEIN FAMILY 11 MEMBER"/>
    <property type="match status" value="1"/>
</dbReference>
<feature type="transmembrane region" description="Helical" evidence="6">
    <location>
        <begin position="22"/>
        <end position="44"/>
    </location>
</feature>
<comment type="caution">
    <text evidence="7">The sequence shown here is derived from an EMBL/GenBank/DDBJ whole genome shotgun (WGS) entry which is preliminary data.</text>
</comment>
<evidence type="ECO:0000256" key="4">
    <source>
        <dbReference type="ARBA" id="ARBA00022989"/>
    </source>
</evidence>
<dbReference type="Proteomes" id="UP000252519">
    <property type="component" value="Unassembled WGS sequence"/>
</dbReference>
<evidence type="ECO:0000256" key="1">
    <source>
        <dbReference type="ARBA" id="ARBA00004141"/>
    </source>
</evidence>
<dbReference type="AlphaFoldDB" id="A0A368GG03"/>
<feature type="transmembrane region" description="Helical" evidence="6">
    <location>
        <begin position="131"/>
        <end position="151"/>
    </location>
</feature>
<comment type="similarity">
    <text evidence="2">Belongs to the NRAMP family.</text>
</comment>
<protein>
    <submittedName>
        <fullName evidence="7">Metal ion transporter, metal ion transporter family</fullName>
    </submittedName>
</protein>
<evidence type="ECO:0000256" key="2">
    <source>
        <dbReference type="ARBA" id="ARBA00006670"/>
    </source>
</evidence>
<dbReference type="GO" id="GO:0010008">
    <property type="term" value="C:endosome membrane"/>
    <property type="evidence" value="ECO:0007669"/>
    <property type="project" value="TreeGrafter"/>
</dbReference>
<feature type="transmembrane region" description="Helical" evidence="6">
    <location>
        <begin position="99"/>
        <end position="119"/>
    </location>
</feature>
<feature type="transmembrane region" description="Helical" evidence="6">
    <location>
        <begin position="163"/>
        <end position="185"/>
    </location>
</feature>
<comment type="subcellular location">
    <subcellularLocation>
        <location evidence="1">Membrane</location>
        <topology evidence="1">Multi-pass membrane protein</topology>
    </subcellularLocation>
</comment>
<dbReference type="GO" id="GO:0005384">
    <property type="term" value="F:manganese ion transmembrane transporter activity"/>
    <property type="evidence" value="ECO:0007669"/>
    <property type="project" value="TreeGrafter"/>
</dbReference>
<feature type="transmembrane region" description="Helical" evidence="6">
    <location>
        <begin position="65"/>
        <end position="87"/>
    </location>
</feature>
<evidence type="ECO:0000313" key="7">
    <source>
        <dbReference type="EMBL" id="RCN42598.1"/>
    </source>
</evidence>
<dbReference type="GO" id="GO:0005381">
    <property type="term" value="F:iron ion transmembrane transporter activity"/>
    <property type="evidence" value="ECO:0007669"/>
    <property type="project" value="TreeGrafter"/>
</dbReference>